<gene>
    <name evidence="1" type="ORF">EYF80_029843</name>
</gene>
<dbReference type="Proteomes" id="UP000314294">
    <property type="component" value="Unassembled WGS sequence"/>
</dbReference>
<evidence type="ECO:0000313" key="2">
    <source>
        <dbReference type="Proteomes" id="UP000314294"/>
    </source>
</evidence>
<comment type="caution">
    <text evidence="1">The sequence shown here is derived from an EMBL/GenBank/DDBJ whole genome shotgun (WGS) entry which is preliminary data.</text>
</comment>
<evidence type="ECO:0000313" key="1">
    <source>
        <dbReference type="EMBL" id="TNN59939.1"/>
    </source>
</evidence>
<name>A0A4Z2H2D8_9TELE</name>
<protein>
    <submittedName>
        <fullName evidence="1">Uncharacterized protein</fullName>
    </submittedName>
</protein>
<sequence>MRKTPDNKSLLLGVEQRLAGCQSPGGNERQSQQTAAVACRQRADVEGNRSSLRLHRRDVRRYAVMQFIVRRPSRQIHAEWETFKGKLMWITVQRCDV</sequence>
<keyword evidence="2" id="KW-1185">Reference proteome</keyword>
<dbReference type="EMBL" id="SRLO01000344">
    <property type="protein sequence ID" value="TNN59939.1"/>
    <property type="molecule type" value="Genomic_DNA"/>
</dbReference>
<reference evidence="1 2" key="1">
    <citation type="submission" date="2019-03" db="EMBL/GenBank/DDBJ databases">
        <title>First draft genome of Liparis tanakae, snailfish: a comprehensive survey of snailfish specific genes.</title>
        <authorList>
            <person name="Kim W."/>
            <person name="Song I."/>
            <person name="Jeong J.-H."/>
            <person name="Kim D."/>
            <person name="Kim S."/>
            <person name="Ryu S."/>
            <person name="Song J.Y."/>
            <person name="Lee S.K."/>
        </authorList>
    </citation>
    <scope>NUCLEOTIDE SEQUENCE [LARGE SCALE GENOMIC DNA]</scope>
    <source>
        <tissue evidence="1">Muscle</tissue>
    </source>
</reference>
<dbReference type="AlphaFoldDB" id="A0A4Z2H2D8"/>
<proteinExistence type="predicted"/>
<organism evidence="1 2">
    <name type="scientific">Liparis tanakae</name>
    <name type="common">Tanaka's snailfish</name>
    <dbReference type="NCBI Taxonomy" id="230148"/>
    <lineage>
        <taxon>Eukaryota</taxon>
        <taxon>Metazoa</taxon>
        <taxon>Chordata</taxon>
        <taxon>Craniata</taxon>
        <taxon>Vertebrata</taxon>
        <taxon>Euteleostomi</taxon>
        <taxon>Actinopterygii</taxon>
        <taxon>Neopterygii</taxon>
        <taxon>Teleostei</taxon>
        <taxon>Neoteleostei</taxon>
        <taxon>Acanthomorphata</taxon>
        <taxon>Eupercaria</taxon>
        <taxon>Perciformes</taxon>
        <taxon>Cottioidei</taxon>
        <taxon>Cottales</taxon>
        <taxon>Liparidae</taxon>
        <taxon>Liparis</taxon>
    </lineage>
</organism>
<accession>A0A4Z2H2D8</accession>